<evidence type="ECO:0008006" key="4">
    <source>
        <dbReference type="Google" id="ProtNLM"/>
    </source>
</evidence>
<accession>A0ABV6USK0</accession>
<keyword evidence="1" id="KW-1133">Transmembrane helix</keyword>
<dbReference type="EMBL" id="JBHEZZ010000015">
    <property type="protein sequence ID" value="MFC1404446.1"/>
    <property type="molecule type" value="Genomic_DNA"/>
</dbReference>
<name>A0ABV6USK0_9ACTN</name>
<protein>
    <recommendedName>
        <fullName evidence="4">DUF2231 domain-containing protein</fullName>
    </recommendedName>
</protein>
<dbReference type="Proteomes" id="UP001592528">
    <property type="component" value="Unassembled WGS sequence"/>
</dbReference>
<evidence type="ECO:0000313" key="3">
    <source>
        <dbReference type="Proteomes" id="UP001592528"/>
    </source>
</evidence>
<feature type="transmembrane region" description="Helical" evidence="1">
    <location>
        <begin position="124"/>
        <end position="144"/>
    </location>
</feature>
<feature type="transmembrane region" description="Helical" evidence="1">
    <location>
        <begin position="53"/>
        <end position="74"/>
    </location>
</feature>
<sequence length="153" mass="15854">MTSSDVSSRESSQLAVASATHGPWRTAGVVGVVGGAATFGLELISLHWSLGMLAWPASVTLFLFFLIGGAGSMVSKSGDRRLRRWAAEHPWQTAAVPAVGLFVTNTITQFILSSDGVFMSIFTALWHAAILGAIVGVVGSVAGARRSSGGSSY</sequence>
<keyword evidence="1" id="KW-0472">Membrane</keyword>
<keyword evidence="3" id="KW-1185">Reference proteome</keyword>
<keyword evidence="1" id="KW-0812">Transmembrane</keyword>
<comment type="caution">
    <text evidence="2">The sequence shown here is derived from an EMBL/GenBank/DDBJ whole genome shotgun (WGS) entry which is preliminary data.</text>
</comment>
<gene>
    <name evidence="2" type="ORF">ACEZDJ_24420</name>
</gene>
<evidence type="ECO:0000313" key="2">
    <source>
        <dbReference type="EMBL" id="MFC1404446.1"/>
    </source>
</evidence>
<proteinExistence type="predicted"/>
<reference evidence="2 3" key="1">
    <citation type="submission" date="2024-09" db="EMBL/GenBank/DDBJ databases">
        <authorList>
            <person name="Lee S.D."/>
        </authorList>
    </citation>
    <scope>NUCLEOTIDE SEQUENCE [LARGE SCALE GENOMIC DNA]</scope>
    <source>
        <strain evidence="2 3">N1-5</strain>
    </source>
</reference>
<organism evidence="2 3">
    <name type="scientific">Streptacidiphilus cavernicola</name>
    <dbReference type="NCBI Taxonomy" id="3342716"/>
    <lineage>
        <taxon>Bacteria</taxon>
        <taxon>Bacillati</taxon>
        <taxon>Actinomycetota</taxon>
        <taxon>Actinomycetes</taxon>
        <taxon>Kitasatosporales</taxon>
        <taxon>Streptomycetaceae</taxon>
        <taxon>Streptacidiphilus</taxon>
    </lineage>
</organism>
<evidence type="ECO:0000256" key="1">
    <source>
        <dbReference type="SAM" id="Phobius"/>
    </source>
</evidence>
<feature type="transmembrane region" description="Helical" evidence="1">
    <location>
        <begin position="94"/>
        <end position="112"/>
    </location>
</feature>
<dbReference type="RefSeq" id="WP_030254159.1">
    <property type="nucleotide sequence ID" value="NZ_JBHEZZ010000015.1"/>
</dbReference>